<evidence type="ECO:0000313" key="1">
    <source>
        <dbReference type="EMBL" id="KAJ9102069.1"/>
    </source>
</evidence>
<comment type="caution">
    <text evidence="1">The sequence shown here is derived from an EMBL/GenBank/DDBJ whole genome shotgun (WGS) entry which is preliminary data.</text>
</comment>
<dbReference type="Proteomes" id="UP001230649">
    <property type="component" value="Unassembled WGS sequence"/>
</dbReference>
<keyword evidence="2" id="KW-1185">Reference proteome</keyword>
<gene>
    <name evidence="1" type="ORF">QFC20_005078</name>
</gene>
<dbReference type="EMBL" id="JASBWS010000066">
    <property type="protein sequence ID" value="KAJ9102069.1"/>
    <property type="molecule type" value="Genomic_DNA"/>
</dbReference>
<accession>A0ACC2VRK8</accession>
<reference evidence="1" key="1">
    <citation type="submission" date="2023-04" db="EMBL/GenBank/DDBJ databases">
        <title>Draft Genome sequencing of Naganishia species isolated from polar environments using Oxford Nanopore Technology.</title>
        <authorList>
            <person name="Leo P."/>
            <person name="Venkateswaran K."/>
        </authorList>
    </citation>
    <scope>NUCLEOTIDE SEQUENCE</scope>
    <source>
        <strain evidence="1">MNA-CCFEE 5262</strain>
    </source>
</reference>
<name>A0ACC2VRK8_9TREE</name>
<protein>
    <submittedName>
        <fullName evidence="1">Uncharacterized protein</fullName>
    </submittedName>
</protein>
<organism evidence="1 2">
    <name type="scientific">Naganishia adeliensis</name>
    <dbReference type="NCBI Taxonomy" id="92952"/>
    <lineage>
        <taxon>Eukaryota</taxon>
        <taxon>Fungi</taxon>
        <taxon>Dikarya</taxon>
        <taxon>Basidiomycota</taxon>
        <taxon>Agaricomycotina</taxon>
        <taxon>Tremellomycetes</taxon>
        <taxon>Filobasidiales</taxon>
        <taxon>Filobasidiaceae</taxon>
        <taxon>Naganishia</taxon>
    </lineage>
</organism>
<sequence>MSPMSFPTIIRNARDDESETLGHLHAAAFATDPMIQLMCSQVDLDVLLQWRSSEASVKTGNDTVDDIERINIKQIIGFISYTKYSRADPPLPKIAEQYPKGFNVKEFDKQGIPKLSWLRGLTEKYDESLYIREFVIAPSYQSQGFGKALMLHIINHAKEQGLTLALTASSGKPPFYAKFGFEEVVPPVMLVNGTVESINMMFLELFKPSAENE</sequence>
<evidence type="ECO:0000313" key="2">
    <source>
        <dbReference type="Proteomes" id="UP001230649"/>
    </source>
</evidence>
<proteinExistence type="predicted"/>